<keyword evidence="1" id="KW-0812">Transmembrane</keyword>
<feature type="transmembrane region" description="Helical" evidence="1">
    <location>
        <begin position="66"/>
        <end position="90"/>
    </location>
</feature>
<feature type="transmembrane region" description="Helical" evidence="1">
    <location>
        <begin position="34"/>
        <end position="54"/>
    </location>
</feature>
<dbReference type="RefSeq" id="WP_309965724.1">
    <property type="nucleotide sequence ID" value="NZ_JAVDWH010000001.1"/>
</dbReference>
<dbReference type="NCBIfam" id="NF038065">
    <property type="entry name" value="Pr6Pr"/>
    <property type="match status" value="1"/>
</dbReference>
<organism evidence="2 3">
    <name type="scientific">Aeromicrobium panaciterrae</name>
    <dbReference type="NCBI Taxonomy" id="363861"/>
    <lineage>
        <taxon>Bacteria</taxon>
        <taxon>Bacillati</taxon>
        <taxon>Actinomycetota</taxon>
        <taxon>Actinomycetes</taxon>
        <taxon>Propionibacteriales</taxon>
        <taxon>Nocardioidaceae</taxon>
        <taxon>Aeromicrobium</taxon>
    </lineage>
</organism>
<keyword evidence="1" id="KW-0472">Membrane</keyword>
<feature type="transmembrane region" description="Helical" evidence="1">
    <location>
        <begin position="127"/>
        <end position="144"/>
    </location>
</feature>
<gene>
    <name evidence="2" type="ORF">J2X11_000268</name>
</gene>
<keyword evidence="1" id="KW-1133">Transmembrane helix</keyword>
<keyword evidence="3" id="KW-1185">Reference proteome</keyword>
<evidence type="ECO:0000256" key="1">
    <source>
        <dbReference type="SAM" id="Phobius"/>
    </source>
</evidence>
<dbReference type="Proteomes" id="UP001257739">
    <property type="component" value="Unassembled WGS sequence"/>
</dbReference>
<evidence type="ECO:0000313" key="3">
    <source>
        <dbReference type="Proteomes" id="UP001257739"/>
    </source>
</evidence>
<feature type="transmembrane region" description="Helical" evidence="1">
    <location>
        <begin position="102"/>
        <end position="118"/>
    </location>
</feature>
<feature type="transmembrane region" description="Helical" evidence="1">
    <location>
        <begin position="177"/>
        <end position="197"/>
    </location>
</feature>
<name>A0ABU1UJT0_9ACTN</name>
<proteinExistence type="predicted"/>
<evidence type="ECO:0000313" key="2">
    <source>
        <dbReference type="EMBL" id="MDR7085429.1"/>
    </source>
</evidence>
<protein>
    <recommendedName>
        <fullName evidence="4">Integral membrane protein</fullName>
    </recommendedName>
</protein>
<reference evidence="2 3" key="1">
    <citation type="submission" date="2023-07" db="EMBL/GenBank/DDBJ databases">
        <title>Sorghum-associated microbial communities from plants grown in Nebraska, USA.</title>
        <authorList>
            <person name="Schachtman D."/>
        </authorList>
    </citation>
    <scope>NUCLEOTIDE SEQUENCE [LARGE SCALE GENOMIC DNA]</scope>
    <source>
        <strain evidence="2 3">BE248</strain>
    </source>
</reference>
<accession>A0ABU1UJT0</accession>
<dbReference type="EMBL" id="JAVDWH010000001">
    <property type="protein sequence ID" value="MDR7085429.1"/>
    <property type="molecule type" value="Genomic_DNA"/>
</dbReference>
<dbReference type="InterPro" id="IPR049713">
    <property type="entry name" value="Pr6Pr-like"/>
</dbReference>
<comment type="caution">
    <text evidence="2">The sequence shown here is derived from an EMBL/GenBank/DDBJ whole genome shotgun (WGS) entry which is preliminary data.</text>
</comment>
<evidence type="ECO:0008006" key="4">
    <source>
        <dbReference type="Google" id="ProtNLM"/>
    </source>
</evidence>
<sequence length="206" mass="22458">MSRLWHGAIALIATVALVVQFVLVLDRDGSVVNFFSYFTVESNILVAIACWLVVLKPERGGTAFGILRLGGLVGITITGIIFSTILAGAVKLDGVDWWTDKAFHYVVPAMAVVGFVFLKPRTRLDKSALWFLVWAMGWLAYTLIRAEVGSPKYLVEDGKFSKVPYDFLDIDAHGTGAVAIVSVGVLVLALAISTFYIRLSRPAVHV</sequence>